<accession>A0A143BJR9</accession>
<dbReference type="Proteomes" id="UP000076404">
    <property type="component" value="Chromosome"/>
</dbReference>
<feature type="signal peptide" evidence="1">
    <location>
        <begin position="1"/>
        <end position="19"/>
    </location>
</feature>
<sequence length="179" mass="18329">MLHALAAPVWLVLVLGAFAPRTASAQAACNGGTSCSVTVTLRLGRPEVFRLSLSQATTVVPALTAADFAAGLKDAPGPVLTVLANAPYRVTVQAAAATWQYTGASSNPAKSSADLRWARTAGGPWTSSSSATTIWPASGTAAPATAGQTISLFYRTLWQWTGSPPGAYTLPVNLTLTSP</sequence>
<dbReference type="EMBL" id="CP011454">
    <property type="protein sequence ID" value="AMW04835.1"/>
    <property type="molecule type" value="Genomic_DNA"/>
</dbReference>
<organism evidence="2 3">
    <name type="scientific">Gemmatimonas phototrophica</name>
    <dbReference type="NCBI Taxonomy" id="1379270"/>
    <lineage>
        <taxon>Bacteria</taxon>
        <taxon>Pseudomonadati</taxon>
        <taxon>Gemmatimonadota</taxon>
        <taxon>Gemmatimonadia</taxon>
        <taxon>Gemmatimonadales</taxon>
        <taxon>Gemmatimonadaceae</taxon>
        <taxon>Gemmatimonas</taxon>
    </lineage>
</organism>
<dbReference type="STRING" id="1379270.GEMMAAP_08305"/>
<keyword evidence="3" id="KW-1185">Reference proteome</keyword>
<name>A0A143BJR9_9BACT</name>
<proteinExistence type="predicted"/>
<evidence type="ECO:0000313" key="2">
    <source>
        <dbReference type="EMBL" id="AMW04835.1"/>
    </source>
</evidence>
<protein>
    <submittedName>
        <fullName evidence="2">Uncharacterized protein</fullName>
    </submittedName>
</protein>
<reference evidence="2 3" key="1">
    <citation type="journal article" date="2014" name="Proc. Natl. Acad. Sci. U.S.A.">
        <title>Functional type 2 photosynthetic reaction centers found in the rare bacterial phylum Gemmatimonadetes.</title>
        <authorList>
            <person name="Zeng Y."/>
            <person name="Feng F."/>
            <person name="Medova H."/>
            <person name="Dean J."/>
            <person name="Koblizek M."/>
        </authorList>
    </citation>
    <scope>NUCLEOTIDE SEQUENCE [LARGE SCALE GENOMIC DNA]</scope>
    <source>
        <strain evidence="2 3">AP64</strain>
    </source>
</reference>
<reference evidence="2 3" key="2">
    <citation type="journal article" date="2016" name="Environ. Microbiol. Rep.">
        <title>Metagenomic evidence for the presence of phototrophic Gemmatimonadetes bacteria in diverse environments.</title>
        <authorList>
            <person name="Zeng Y."/>
            <person name="Baumbach J."/>
            <person name="Barbosa E.G."/>
            <person name="Azevedo V."/>
            <person name="Zhang C."/>
            <person name="Koblizek M."/>
        </authorList>
    </citation>
    <scope>NUCLEOTIDE SEQUENCE [LARGE SCALE GENOMIC DNA]</scope>
    <source>
        <strain evidence="2 3">AP64</strain>
    </source>
</reference>
<dbReference type="KEGG" id="gph:GEMMAAP_08305"/>
<gene>
    <name evidence="2" type="ORF">GEMMAAP_08305</name>
</gene>
<dbReference type="RefSeq" id="WP_026850606.1">
    <property type="nucleotide sequence ID" value="NZ_CP011454.1"/>
</dbReference>
<evidence type="ECO:0000256" key="1">
    <source>
        <dbReference type="SAM" id="SignalP"/>
    </source>
</evidence>
<dbReference type="AlphaFoldDB" id="A0A143BJR9"/>
<feature type="chain" id="PRO_5007506929" evidence="1">
    <location>
        <begin position="20"/>
        <end position="179"/>
    </location>
</feature>
<evidence type="ECO:0000313" key="3">
    <source>
        <dbReference type="Proteomes" id="UP000076404"/>
    </source>
</evidence>
<keyword evidence="1" id="KW-0732">Signal</keyword>